<feature type="domain" description="RecJ OB" evidence="8">
    <location>
        <begin position="450"/>
        <end position="559"/>
    </location>
</feature>
<gene>
    <name evidence="9" type="ORF">A3E04_01635</name>
</gene>
<dbReference type="GO" id="GO:0006310">
    <property type="term" value="P:DNA recombination"/>
    <property type="evidence" value="ECO:0007669"/>
    <property type="project" value="InterPro"/>
</dbReference>
<evidence type="ECO:0000259" key="7">
    <source>
        <dbReference type="Pfam" id="PF02272"/>
    </source>
</evidence>
<dbReference type="Proteomes" id="UP000176968">
    <property type="component" value="Unassembled WGS sequence"/>
</dbReference>
<dbReference type="Pfam" id="PF13366">
    <property type="entry name" value="PDDEXK_3"/>
    <property type="match status" value="1"/>
</dbReference>
<proteinExistence type="inferred from homology"/>
<dbReference type="PANTHER" id="PTHR30255:SF2">
    <property type="entry name" value="SINGLE-STRANDED-DNA-SPECIFIC EXONUCLEASE RECJ"/>
    <property type="match status" value="1"/>
</dbReference>
<dbReference type="InterPro" id="IPR004610">
    <property type="entry name" value="RecJ"/>
</dbReference>
<dbReference type="InterPro" id="IPR051673">
    <property type="entry name" value="SSDNA_exonuclease_RecJ"/>
</dbReference>
<dbReference type="InterPro" id="IPR041122">
    <property type="entry name" value="RecJ_OB"/>
</dbReference>
<dbReference type="Gene3D" id="3.90.1640.30">
    <property type="match status" value="1"/>
</dbReference>
<comment type="caution">
    <text evidence="9">The sequence shown here is derived from an EMBL/GenBank/DDBJ whole genome shotgun (WGS) entry which is preliminary data.</text>
</comment>
<protein>
    <recommendedName>
        <fullName evidence="2">Single-stranded-DNA-specific exonuclease RecJ</fullName>
    </recommendedName>
</protein>
<keyword evidence="5 9" id="KW-0269">Exonuclease</keyword>
<dbReference type="GO" id="GO:0003676">
    <property type="term" value="F:nucleic acid binding"/>
    <property type="evidence" value="ECO:0007669"/>
    <property type="project" value="InterPro"/>
</dbReference>
<dbReference type="InterPro" id="IPR026350">
    <property type="entry name" value="GxxExxY"/>
</dbReference>
<evidence type="ECO:0000259" key="6">
    <source>
        <dbReference type="Pfam" id="PF01368"/>
    </source>
</evidence>
<dbReference type="SUPFAM" id="SSF64182">
    <property type="entry name" value="DHH phosphoesterases"/>
    <property type="match status" value="1"/>
</dbReference>
<evidence type="ECO:0000313" key="9">
    <source>
        <dbReference type="EMBL" id="OGG98828.1"/>
    </source>
</evidence>
<dbReference type="NCBIfam" id="TIGR00644">
    <property type="entry name" value="recJ"/>
    <property type="match status" value="1"/>
</dbReference>
<feature type="domain" description="DDH" evidence="6">
    <location>
        <begin position="73"/>
        <end position="226"/>
    </location>
</feature>
<evidence type="ECO:0000256" key="3">
    <source>
        <dbReference type="ARBA" id="ARBA00022722"/>
    </source>
</evidence>
<keyword evidence="3" id="KW-0540">Nuclease</keyword>
<dbReference type="InterPro" id="IPR003156">
    <property type="entry name" value="DHHA1_dom"/>
</dbReference>
<dbReference type="InterPro" id="IPR038763">
    <property type="entry name" value="DHH_sf"/>
</dbReference>
<feature type="domain" description="DHHA1" evidence="7">
    <location>
        <begin position="341"/>
        <end position="436"/>
    </location>
</feature>
<dbReference type="EMBL" id="MFMY01000034">
    <property type="protein sequence ID" value="OGG98828.1"/>
    <property type="molecule type" value="Genomic_DNA"/>
</dbReference>
<name>A0A1F6GL42_9BACT</name>
<evidence type="ECO:0000256" key="5">
    <source>
        <dbReference type="ARBA" id="ARBA00022839"/>
    </source>
</evidence>
<dbReference type="PANTHER" id="PTHR30255">
    <property type="entry name" value="SINGLE-STRANDED-DNA-SPECIFIC EXONUCLEASE RECJ"/>
    <property type="match status" value="1"/>
</dbReference>
<dbReference type="Pfam" id="PF01368">
    <property type="entry name" value="DHH"/>
    <property type="match status" value="1"/>
</dbReference>
<dbReference type="GO" id="GO:0006281">
    <property type="term" value="P:DNA repair"/>
    <property type="evidence" value="ECO:0007669"/>
    <property type="project" value="InterPro"/>
</dbReference>
<dbReference type="GO" id="GO:0008409">
    <property type="term" value="F:5'-3' exonuclease activity"/>
    <property type="evidence" value="ECO:0007669"/>
    <property type="project" value="InterPro"/>
</dbReference>
<comment type="similarity">
    <text evidence="1">Belongs to the RecJ family.</text>
</comment>
<evidence type="ECO:0000256" key="2">
    <source>
        <dbReference type="ARBA" id="ARBA00019841"/>
    </source>
</evidence>
<dbReference type="Pfam" id="PF17768">
    <property type="entry name" value="RecJ_OB"/>
    <property type="match status" value="1"/>
</dbReference>
<evidence type="ECO:0000259" key="8">
    <source>
        <dbReference type="Pfam" id="PF17768"/>
    </source>
</evidence>
<evidence type="ECO:0000256" key="4">
    <source>
        <dbReference type="ARBA" id="ARBA00022801"/>
    </source>
</evidence>
<keyword evidence="4" id="KW-0378">Hydrolase</keyword>
<evidence type="ECO:0000256" key="1">
    <source>
        <dbReference type="ARBA" id="ARBA00005915"/>
    </source>
</evidence>
<dbReference type="InterPro" id="IPR001667">
    <property type="entry name" value="DDH_dom"/>
</dbReference>
<dbReference type="AlphaFoldDB" id="A0A1F6GL42"/>
<sequence>MIKEEYDAGFSDQFPEINPIILQLLFNRGLTKQDEIDRFLGPDYLRDQNDPFLFNELPAAMERIFAAIKRQEKIVIYGDYDADGVTATALLQLTLKRLGAKDLKIYIPNRMSEGYGMNLEAVEELYKSGSQLIITVDCGIANRKEIALAKERGMDVIVTDHHLEPIELPEAVAIICPTLKKEKYPFKKLAGVGVAFKLSQALLRSDKQQNNESFEKWLLDLVAIGTIADSMPLLEENRTLVKWGLIVLNKTQRLGLKELTQLAQSKEIDVHGVAFQLAPRLNAAGRMDHANTAYDLLITEDEAEALAISNDLNQKNQARQRATEEMLQLSLTQIGMPTDEDKILFSSYDGWSPGLVGLVAGKLSDKFNRPVIVFGKSGEEYVASGRSIPEFDITAALGECKKYLSEFGGHEQACGLTIVGEKNYEIFKDKIKEIASNQLAQVELAPRLEIEAEIKLKDAGWEIIDGLDKFSPFGEGNREPLFLTRDLTVVEIATMGTMGQHLKLILEDKAAGLSHKFVGFGVAGEWVEKIKAGDKVEVVYELGVNEWNGNREVQFKIVDLQLYANSDANKYEKHTNSDANKYEYHANRVDACLVNEAGKEDESDEEMNILHKELCFRINGVLYEVQNRLGRTSNERQYCELAELLFSQAQFKFEREKEIPFEFKEGKILGNKVDFYLEDLVLVDFKAKKNITKDDYFQMQRYLQASKLKLGMIVNFKKYPLEIKRVINKNGNR</sequence>
<accession>A0A1F6GL42</accession>
<dbReference type="Pfam" id="PF02272">
    <property type="entry name" value="DHHA1"/>
    <property type="match status" value="1"/>
</dbReference>
<evidence type="ECO:0000313" key="10">
    <source>
        <dbReference type="Proteomes" id="UP000176968"/>
    </source>
</evidence>
<reference evidence="9 10" key="1">
    <citation type="journal article" date="2016" name="Nat. Commun.">
        <title>Thousands of microbial genomes shed light on interconnected biogeochemical processes in an aquifer system.</title>
        <authorList>
            <person name="Anantharaman K."/>
            <person name="Brown C.T."/>
            <person name="Hug L.A."/>
            <person name="Sharon I."/>
            <person name="Castelle C.J."/>
            <person name="Probst A.J."/>
            <person name="Thomas B.C."/>
            <person name="Singh A."/>
            <person name="Wilkins M.J."/>
            <person name="Karaoz U."/>
            <person name="Brodie E.L."/>
            <person name="Williams K.H."/>
            <person name="Hubbard S.S."/>
            <person name="Banfield J.F."/>
        </authorList>
    </citation>
    <scope>NUCLEOTIDE SEQUENCE [LARGE SCALE GENOMIC DNA]</scope>
</reference>
<dbReference type="Gene3D" id="2.40.50.460">
    <property type="match status" value="1"/>
</dbReference>
<dbReference type="NCBIfam" id="TIGR04256">
    <property type="entry name" value="GxxExxY"/>
    <property type="match status" value="1"/>
</dbReference>
<organism evidence="9 10">
    <name type="scientific">Candidatus Kuenenbacteria bacterium RIFCSPHIGHO2_12_FULL_42_14</name>
    <dbReference type="NCBI Taxonomy" id="1798563"/>
    <lineage>
        <taxon>Bacteria</taxon>
        <taxon>Candidatus Kueneniibacteriota</taxon>
    </lineage>
</organism>